<dbReference type="EMBL" id="CP017641">
    <property type="protein sequence ID" value="APZ92777.1"/>
    <property type="molecule type" value="Genomic_DNA"/>
</dbReference>
<organism evidence="1 2">
    <name type="scientific">Fuerstiella marisgermanici</name>
    <dbReference type="NCBI Taxonomy" id="1891926"/>
    <lineage>
        <taxon>Bacteria</taxon>
        <taxon>Pseudomonadati</taxon>
        <taxon>Planctomycetota</taxon>
        <taxon>Planctomycetia</taxon>
        <taxon>Planctomycetales</taxon>
        <taxon>Planctomycetaceae</taxon>
        <taxon>Fuerstiella</taxon>
    </lineage>
</organism>
<name>A0A1P8WFG7_9PLAN</name>
<dbReference type="PANTHER" id="PTHR42280">
    <property type="entry name" value="CITG FAMILY PROTEIN"/>
    <property type="match status" value="1"/>
</dbReference>
<dbReference type="GO" id="GO:0046917">
    <property type="term" value="F:triphosphoribosyl-dephospho-CoA synthase activity"/>
    <property type="evidence" value="ECO:0007669"/>
    <property type="project" value="InterPro"/>
</dbReference>
<gene>
    <name evidence="1" type="ORF">Fuma_02389</name>
</gene>
<protein>
    <submittedName>
        <fullName evidence="1">Triphosphoribosyl-dephospho-CoA synthase MdcB</fullName>
    </submittedName>
</protein>
<reference evidence="1 2" key="1">
    <citation type="journal article" date="2016" name="Front. Microbiol.">
        <title>Fuerstia marisgermanicae gen. nov., sp. nov., an Unusual Member of the Phylum Planctomycetes from the German Wadden Sea.</title>
        <authorList>
            <person name="Kohn T."/>
            <person name="Heuer A."/>
            <person name="Jogler M."/>
            <person name="Vollmers J."/>
            <person name="Boedeker C."/>
            <person name="Bunk B."/>
            <person name="Rast P."/>
            <person name="Borchert D."/>
            <person name="Glockner I."/>
            <person name="Freese H.M."/>
            <person name="Klenk H.P."/>
            <person name="Overmann J."/>
            <person name="Kaster A.K."/>
            <person name="Rohde M."/>
            <person name="Wiegand S."/>
            <person name="Jogler C."/>
        </authorList>
    </citation>
    <scope>NUCLEOTIDE SEQUENCE [LARGE SCALE GENOMIC DNA]</scope>
    <source>
        <strain evidence="1 2">NH11</strain>
    </source>
</reference>
<dbReference type="GO" id="GO:0005524">
    <property type="term" value="F:ATP binding"/>
    <property type="evidence" value="ECO:0007669"/>
    <property type="project" value="InterPro"/>
</dbReference>
<dbReference type="Proteomes" id="UP000187735">
    <property type="component" value="Chromosome"/>
</dbReference>
<evidence type="ECO:0000313" key="2">
    <source>
        <dbReference type="Proteomes" id="UP000187735"/>
    </source>
</evidence>
<keyword evidence="2" id="KW-1185">Reference proteome</keyword>
<dbReference type="InterPro" id="IPR002736">
    <property type="entry name" value="CitG"/>
</dbReference>
<dbReference type="KEGG" id="fmr:Fuma_02389"/>
<accession>A0A1P8WFG7</accession>
<sequence>MSNTWKTRLRTCVQNACVAEVSAVKPGNVSPAHSFANATADDFVASAKAIAPVIADVSAATIGQTILQAVAATQRVVDHNTNLGIILLLTPLAAVPEDTLLEDGIEDVLKQLSVEDAVLTYRAIQRASPGGLGNAETQDVDSQPTIDLRACMKLAADRDLIAAQYTNGFHDVLHVGLPLLLQTAKWDGKFQYRAAWLAVRLLAEFGDSLIARKCGKDISDEAQNLAQQVVDSGWPHQAGTDPVYMQLDRFLKLDGNRRNPGTTADMIAALFFAALRNGHCRFNELTNELMFIHD</sequence>
<evidence type="ECO:0000313" key="1">
    <source>
        <dbReference type="EMBL" id="APZ92777.1"/>
    </source>
</evidence>
<dbReference type="Gene3D" id="1.10.4200.10">
    <property type="entry name" value="Triphosphoribosyl-dephospho-CoA protein"/>
    <property type="match status" value="1"/>
</dbReference>
<dbReference type="Pfam" id="PF01874">
    <property type="entry name" value="CitG"/>
    <property type="match status" value="1"/>
</dbReference>
<dbReference type="RefSeq" id="WP_083731984.1">
    <property type="nucleotide sequence ID" value="NZ_CP017641.1"/>
</dbReference>
<dbReference type="AlphaFoldDB" id="A0A1P8WFG7"/>
<dbReference type="OrthoDB" id="8525901at2"/>
<dbReference type="PANTHER" id="PTHR42280:SF1">
    <property type="entry name" value="CITG FAMILY PROTEIN"/>
    <property type="match status" value="1"/>
</dbReference>
<dbReference type="STRING" id="1891926.Fuma_02389"/>
<proteinExistence type="predicted"/>